<dbReference type="CDD" id="cd00603">
    <property type="entry name" value="IPT_PCSR"/>
    <property type="match status" value="1"/>
</dbReference>
<feature type="domain" description="IPT/TIG" evidence="2">
    <location>
        <begin position="140"/>
        <end position="221"/>
    </location>
</feature>
<evidence type="ECO:0000259" key="2">
    <source>
        <dbReference type="Pfam" id="PF01833"/>
    </source>
</evidence>
<dbReference type="Pfam" id="PF01833">
    <property type="entry name" value="TIG"/>
    <property type="match status" value="5"/>
</dbReference>
<dbReference type="EMBL" id="CP003130">
    <property type="protein sequence ID" value="AEU38207.1"/>
    <property type="molecule type" value="Genomic_DNA"/>
</dbReference>
<evidence type="ECO:0000313" key="3">
    <source>
        <dbReference type="EMBL" id="AEU38207.1"/>
    </source>
</evidence>
<organism evidence="3 4">
    <name type="scientific">Granulicella mallensis (strain ATCC BAA-1857 / DSM 23137 / MP5ACTX8)</name>
    <dbReference type="NCBI Taxonomy" id="682795"/>
    <lineage>
        <taxon>Bacteria</taxon>
        <taxon>Pseudomonadati</taxon>
        <taxon>Acidobacteriota</taxon>
        <taxon>Terriglobia</taxon>
        <taxon>Terriglobales</taxon>
        <taxon>Acidobacteriaceae</taxon>
        <taxon>Granulicella</taxon>
    </lineage>
</organism>
<sequence>MPLFASRRPRVVSSCLFLFPLTLSLLGLLAGCSGNNSGSGGGTGTATQTTPAITSISPAKVAAGSTALTLTISGSGFVSTSTVAVGSTSEATTYVSATQLTATVPAAQLTNGAELVVTVSNGTTASSGATTNLEVDNPAPVLTSMSTTTALADTASAVITFTGTGFVPSTVINVNGTPRATTYINSTQVSAALPSTDFVSAGTLSLTAVNPAPGGGTSAAATLAISNPPVGAIMLSPSALNVGSTSAATITVSGTGFVPTSVVHMANTARTTTYVNAATLTFTATVADQATSGNLPVSVINPAPGGGTSPVAYLNITAPTTTPVITAITPTSIIVGSNATALEISGTGFTSNTVALWNGTPLPTSLSYFGTGINPALLATVPASDLTATGTATITAKTSNATPSISNAVNLSIVNPPVPAITSLSPAGGPINTASAETLTGTGFTSNTTVSLNGQLIPSTFVNSTQITTNFPASALALPGNQSVTVTTPAPGGGTSAAQPYTTFISIPNNDLVYNAADGLLNAADGLLYASVPASAAGAIGNAVVGIDPNTGTITRQIPVGTNPNQLALSTDGTQLFVGIDGAGAVAQVNLAQGKIVNQFLLGGGPGVYNPPLTAVYLAAVPGLPNSVAVATTGGFIGSGPAIIIFDSGVARTGSTVNVGEGPLSFGSSASTLYLGSSSIDALAVASTGITAATQLATDSYPLTNLQYDNGALYLSNGQVLNATNGALNGTFYTTGTTSANGPIVSDSTLGKAFMAVSSFSGTAAVDIFDEKSFSLLGTIPVNDLGTQGYSTSFRAIVRWGQNGIALAAIPSAFTSNNQIYIFQSPLVKDVSSTPADLSVSLGAPATAATGTAISYTAKVVNAGPNAATGATLSASLDPSLIINSVTASQGSCTTSTTFICDLGGLANGASMTVTVSATPTNSGTLSATASVSSSSYDPTLSNNQATASITATGSLYGAVPSIASLSPNLVQAGSAAFTLTVTGTGFNANSTVNLGSTALATSYVSSTQLTASVTDAEIATYGWSPVTVSNPTPGGGVSAISPLTIYSLVNVPASSMLFDPYGQSLYATIPSNATGITGNSVVAVNPFTAAVGTPIAVGSQPNMMAETSDGNDLYIGLSGSNSLAQFNLLTQSVAATIPITYNSASAPAISLAAMPGTDTTLAIGMANNFANFGIFDVSGSTGSFRPNVSGIYAGVNPAFASPTELYAYDSQTTGAEFYRYSIDANGVTLIDGTTLDGLGGFSGGFQYTGGLVYGEGGGIVNPSTTPPSQVQTLPLIDFYGSGDVGTAASIAADPSLKKDFLMLTNTAGTWAYGLVRYDLNSYLPEAVLPMPASASSVESTWTMQRFGQDGLALLSYNSVFVTPSVSQLLLLRGPFIAPQELTTNTAASLTSSSASSITHGSGNTVLTLTGANFLPGVAITWNGSYRTTTIVDATHVTVAIPASDLSAAGTASVVATNPGAPASSALQITIN</sequence>
<dbReference type="Pfam" id="PF01345">
    <property type="entry name" value="DUF11"/>
    <property type="match status" value="1"/>
</dbReference>
<dbReference type="Gene3D" id="2.60.40.10">
    <property type="entry name" value="Immunoglobulins"/>
    <property type="match status" value="5"/>
</dbReference>
<dbReference type="Proteomes" id="UP000007113">
    <property type="component" value="Chromosome"/>
</dbReference>
<feature type="domain" description="IPT/TIG" evidence="2">
    <location>
        <begin position="419"/>
        <end position="502"/>
    </location>
</feature>
<dbReference type="Gene3D" id="2.130.10.10">
    <property type="entry name" value="YVTN repeat-like/Quinoprotein amine dehydrogenase"/>
    <property type="match status" value="2"/>
</dbReference>
<keyword evidence="4" id="KW-1185">Reference proteome</keyword>
<name>G8P261_GRAMM</name>
<dbReference type="InterPro" id="IPR001434">
    <property type="entry name" value="OmcB-like_DUF11"/>
</dbReference>
<dbReference type="STRING" id="682795.AciX8_3924"/>
<dbReference type="PROSITE" id="PS51257">
    <property type="entry name" value="PROKAR_LIPOPROTEIN"/>
    <property type="match status" value="1"/>
</dbReference>
<dbReference type="SUPFAM" id="SSF81296">
    <property type="entry name" value="E set domains"/>
    <property type="match status" value="7"/>
</dbReference>
<gene>
    <name evidence="3" type="ordered locus">AciX8_3924</name>
</gene>
<dbReference type="InterPro" id="IPR011048">
    <property type="entry name" value="Haem_d1_sf"/>
</dbReference>
<feature type="domain" description="DUF11" evidence="1">
    <location>
        <begin position="837"/>
        <end position="950"/>
    </location>
</feature>
<dbReference type="KEGG" id="gma:AciX8_3924"/>
<feature type="domain" description="IPT/TIG" evidence="2">
    <location>
        <begin position="51"/>
        <end position="128"/>
    </location>
</feature>
<proteinExistence type="predicted"/>
<protein>
    <submittedName>
        <fullName evidence="3">Conserved repeat domain protein</fullName>
    </submittedName>
</protein>
<evidence type="ECO:0000313" key="4">
    <source>
        <dbReference type="Proteomes" id="UP000007113"/>
    </source>
</evidence>
<dbReference type="InterPro" id="IPR002909">
    <property type="entry name" value="IPT_dom"/>
</dbReference>
<dbReference type="InterPro" id="IPR015943">
    <property type="entry name" value="WD40/YVTN_repeat-like_dom_sf"/>
</dbReference>
<dbReference type="eggNOG" id="COG3391">
    <property type="taxonomic scope" value="Bacteria"/>
</dbReference>
<feature type="domain" description="IPT/TIG" evidence="2">
    <location>
        <begin position="961"/>
        <end position="1041"/>
    </location>
</feature>
<dbReference type="SUPFAM" id="SSF82171">
    <property type="entry name" value="DPP6 N-terminal domain-like"/>
    <property type="match status" value="1"/>
</dbReference>
<evidence type="ECO:0000259" key="1">
    <source>
        <dbReference type="Pfam" id="PF01345"/>
    </source>
</evidence>
<dbReference type="InterPro" id="IPR013783">
    <property type="entry name" value="Ig-like_fold"/>
</dbReference>
<dbReference type="HOGENOM" id="CLU_004501_0_0_0"/>
<dbReference type="SUPFAM" id="SSF51004">
    <property type="entry name" value="C-terminal (heme d1) domain of cytochrome cd1-nitrite reductase"/>
    <property type="match status" value="1"/>
</dbReference>
<reference evidence="3 4" key="1">
    <citation type="submission" date="2011-11" db="EMBL/GenBank/DDBJ databases">
        <title>Complete sequence of Granulicella mallensis MP5ACTX8.</title>
        <authorList>
            <consortium name="US DOE Joint Genome Institute"/>
            <person name="Lucas S."/>
            <person name="Copeland A."/>
            <person name="Lapidus A."/>
            <person name="Cheng J.-F."/>
            <person name="Goodwin L."/>
            <person name="Pitluck S."/>
            <person name="Peters L."/>
            <person name="Lu M."/>
            <person name="Detter J.C."/>
            <person name="Han C."/>
            <person name="Tapia R."/>
            <person name="Land M."/>
            <person name="Hauser L."/>
            <person name="Kyrpides N."/>
            <person name="Ivanova N."/>
            <person name="Mikhailova N."/>
            <person name="Pagani I."/>
            <person name="Rawat S."/>
            <person name="Mannisto M."/>
            <person name="Haggblom M."/>
            <person name="Woyke T."/>
        </authorList>
    </citation>
    <scope>NUCLEOTIDE SEQUENCE [LARGE SCALE GENOMIC DNA]</scope>
    <source>
        <strain evidence="4">ATCC BAA-1857 / DSM 23137 / MP5ACTX8</strain>
    </source>
</reference>
<feature type="domain" description="IPT/TIG" evidence="2">
    <location>
        <begin position="1397"/>
        <end position="1469"/>
    </location>
</feature>
<accession>G8P261</accession>
<dbReference type="InterPro" id="IPR014756">
    <property type="entry name" value="Ig_E-set"/>
</dbReference>